<protein>
    <submittedName>
        <fullName evidence="1">Uncharacterized protein</fullName>
    </submittedName>
</protein>
<dbReference type="Proteomes" id="UP000676325">
    <property type="component" value="Unassembled WGS sequence"/>
</dbReference>
<sequence>MSAELAQLLEAVEVVHSDLSKVVFLVEGGQVPLYEMGTVLDTVARLADQVAARARAARAETARVCGEAAPGPVAAEAGRKYLNTLLTSQLLAGGDA</sequence>
<gene>
    <name evidence="1" type="ORF">KDK95_33745</name>
</gene>
<organism evidence="1 2">
    <name type="scientific">Actinospica acidithermotolerans</name>
    <dbReference type="NCBI Taxonomy" id="2828514"/>
    <lineage>
        <taxon>Bacteria</taxon>
        <taxon>Bacillati</taxon>
        <taxon>Actinomycetota</taxon>
        <taxon>Actinomycetes</taxon>
        <taxon>Catenulisporales</taxon>
        <taxon>Actinospicaceae</taxon>
        <taxon>Actinospica</taxon>
    </lineage>
</organism>
<dbReference type="RefSeq" id="WP_212522429.1">
    <property type="nucleotide sequence ID" value="NZ_JAGSOH010000213.1"/>
</dbReference>
<dbReference type="EMBL" id="JAGSOH010000213">
    <property type="protein sequence ID" value="MBR7831317.1"/>
    <property type="molecule type" value="Genomic_DNA"/>
</dbReference>
<keyword evidence="2" id="KW-1185">Reference proteome</keyword>
<reference evidence="1" key="1">
    <citation type="submission" date="2021-04" db="EMBL/GenBank/DDBJ databases">
        <title>Genome based classification of Actinospica acidithermotolerans sp. nov., an actinobacterium isolated from an Indonesian hot spring.</title>
        <authorList>
            <person name="Kusuma A.B."/>
            <person name="Putra K.E."/>
            <person name="Nafisah S."/>
            <person name="Loh J."/>
            <person name="Nouioui I."/>
            <person name="Goodfellow M."/>
        </authorList>
    </citation>
    <scope>NUCLEOTIDE SEQUENCE</scope>
    <source>
        <strain evidence="1">MGRD01-02</strain>
    </source>
</reference>
<evidence type="ECO:0000313" key="1">
    <source>
        <dbReference type="EMBL" id="MBR7831317.1"/>
    </source>
</evidence>
<comment type="caution">
    <text evidence="1">The sequence shown here is derived from an EMBL/GenBank/DDBJ whole genome shotgun (WGS) entry which is preliminary data.</text>
</comment>
<proteinExistence type="predicted"/>
<dbReference type="AlphaFoldDB" id="A0A941EGZ7"/>
<accession>A0A941EGZ7</accession>
<evidence type="ECO:0000313" key="2">
    <source>
        <dbReference type="Proteomes" id="UP000676325"/>
    </source>
</evidence>
<name>A0A941EGZ7_9ACTN</name>